<dbReference type="RefSeq" id="WP_250138517.1">
    <property type="nucleotide sequence ID" value="NZ_JALIQP010000001.1"/>
</dbReference>
<accession>A0ABD5PTG7</accession>
<keyword evidence="1" id="KW-0812">Transmembrane</keyword>
<keyword evidence="1" id="KW-1133">Transmembrane helix</keyword>
<gene>
    <name evidence="2" type="ORF">ACFO5R_17435</name>
</gene>
<dbReference type="Pfam" id="PF23960">
    <property type="entry name" value="DUF7289"/>
    <property type="match status" value="1"/>
</dbReference>
<feature type="transmembrane region" description="Helical" evidence="1">
    <location>
        <begin position="22"/>
        <end position="41"/>
    </location>
</feature>
<reference evidence="2 3" key="1">
    <citation type="journal article" date="2019" name="Int. J. Syst. Evol. Microbiol.">
        <title>The Global Catalogue of Microorganisms (GCM) 10K type strain sequencing project: providing services to taxonomists for standard genome sequencing and annotation.</title>
        <authorList>
            <consortium name="The Broad Institute Genomics Platform"/>
            <consortium name="The Broad Institute Genome Sequencing Center for Infectious Disease"/>
            <person name="Wu L."/>
            <person name="Ma J."/>
        </authorList>
    </citation>
    <scope>NUCLEOTIDE SEQUENCE [LARGE SCALE GENOMIC DNA]</scope>
    <source>
        <strain evidence="2 3">WLHS5</strain>
    </source>
</reference>
<sequence>MNAPGTPIGRTDSKRERGVTEVIAFILVFAMVLSSVAVLYTTGFQAMESYQENEQITNAERGMISLADNFNDVLRYDGVERRYGELTLRGGTISTGGENTSIDIETDGTTREFDLGSLTYESDSDSVAYEGGGVFRASGDGSMVAKQPRIRCGDEVVVISIVTLDHDGERSLQSTDGVGLTIAETGSPERITSDDDVTITVDSPHYQTGWNHALKRAGWNPGSDPEDGTFKCEDVENVEIQIVTAEIDY</sequence>
<dbReference type="EMBL" id="JBHSFA010000009">
    <property type="protein sequence ID" value="MFC4543712.1"/>
    <property type="molecule type" value="Genomic_DNA"/>
</dbReference>
<evidence type="ECO:0000313" key="3">
    <source>
        <dbReference type="Proteomes" id="UP001595898"/>
    </source>
</evidence>
<evidence type="ECO:0000256" key="1">
    <source>
        <dbReference type="SAM" id="Phobius"/>
    </source>
</evidence>
<keyword evidence="1" id="KW-0472">Membrane</keyword>
<evidence type="ECO:0008006" key="4">
    <source>
        <dbReference type="Google" id="ProtNLM"/>
    </source>
</evidence>
<dbReference type="InterPro" id="IPR055713">
    <property type="entry name" value="DUF7289"/>
</dbReference>
<name>A0ABD5PTG7_9EURY</name>
<organism evidence="2 3">
    <name type="scientific">Halosolutus amylolyticus</name>
    <dbReference type="NCBI Taxonomy" id="2932267"/>
    <lineage>
        <taxon>Archaea</taxon>
        <taxon>Methanobacteriati</taxon>
        <taxon>Methanobacteriota</taxon>
        <taxon>Stenosarchaea group</taxon>
        <taxon>Halobacteria</taxon>
        <taxon>Halobacteriales</taxon>
        <taxon>Natrialbaceae</taxon>
        <taxon>Halosolutus</taxon>
    </lineage>
</organism>
<dbReference type="AlphaFoldDB" id="A0ABD5PTG7"/>
<proteinExistence type="predicted"/>
<dbReference type="Proteomes" id="UP001595898">
    <property type="component" value="Unassembled WGS sequence"/>
</dbReference>
<protein>
    <recommendedName>
        <fullName evidence="4">Flagellin</fullName>
    </recommendedName>
</protein>
<evidence type="ECO:0000313" key="2">
    <source>
        <dbReference type="EMBL" id="MFC4543712.1"/>
    </source>
</evidence>
<comment type="caution">
    <text evidence="2">The sequence shown here is derived from an EMBL/GenBank/DDBJ whole genome shotgun (WGS) entry which is preliminary data.</text>
</comment>
<keyword evidence="3" id="KW-1185">Reference proteome</keyword>